<dbReference type="RefSeq" id="WP_188597375.1">
    <property type="nucleotide sequence ID" value="NZ_BMJW01000001.1"/>
</dbReference>
<gene>
    <name evidence="3" type="ORF">GCM10011416_01630</name>
</gene>
<accession>A0A917HSH2</accession>
<evidence type="ECO:0000313" key="3">
    <source>
        <dbReference type="EMBL" id="GGG88929.1"/>
    </source>
</evidence>
<protein>
    <recommendedName>
        <fullName evidence="5">DUF4834 domain-containing protein</fullName>
    </recommendedName>
</protein>
<feature type="region of interest" description="Disordered" evidence="1">
    <location>
        <begin position="47"/>
        <end position="90"/>
    </location>
</feature>
<sequence>MQEAGPINVLRTLLILVIIYYVLKLLAKYVAPLLLKRYLQKMQDRSQQFQGGQQAEPTVKEGETVIDKKPQKTNQGNKNVGEYVDYEEID</sequence>
<reference evidence="3" key="1">
    <citation type="journal article" date="2014" name="Int. J. Syst. Evol. Microbiol.">
        <title>Complete genome sequence of Corynebacterium casei LMG S-19264T (=DSM 44701T), isolated from a smear-ripened cheese.</title>
        <authorList>
            <consortium name="US DOE Joint Genome Institute (JGI-PGF)"/>
            <person name="Walter F."/>
            <person name="Albersmeier A."/>
            <person name="Kalinowski J."/>
            <person name="Ruckert C."/>
        </authorList>
    </citation>
    <scope>NUCLEOTIDE SEQUENCE</scope>
    <source>
        <strain evidence="3">CGMCC 1.15763</strain>
    </source>
</reference>
<dbReference type="AlphaFoldDB" id="A0A917HSH2"/>
<feature type="compositionally biased region" description="Basic and acidic residues" evidence="1">
    <location>
        <begin position="58"/>
        <end position="70"/>
    </location>
</feature>
<dbReference type="InterPro" id="IPR032272">
    <property type="entry name" value="DUF4834"/>
</dbReference>
<evidence type="ECO:0000256" key="2">
    <source>
        <dbReference type="SAM" id="Phobius"/>
    </source>
</evidence>
<dbReference type="Pfam" id="PF16118">
    <property type="entry name" value="DUF4834"/>
    <property type="match status" value="1"/>
</dbReference>
<name>A0A917HSH2_9FLAO</name>
<evidence type="ECO:0000313" key="4">
    <source>
        <dbReference type="Proteomes" id="UP000633278"/>
    </source>
</evidence>
<dbReference type="Proteomes" id="UP000633278">
    <property type="component" value="Unassembled WGS sequence"/>
</dbReference>
<keyword evidence="2" id="KW-0812">Transmembrane</keyword>
<keyword evidence="2" id="KW-0472">Membrane</keyword>
<proteinExistence type="predicted"/>
<organism evidence="3 4">
    <name type="scientific">Polaribacter pacificus</name>
    <dbReference type="NCBI Taxonomy" id="1775173"/>
    <lineage>
        <taxon>Bacteria</taxon>
        <taxon>Pseudomonadati</taxon>
        <taxon>Bacteroidota</taxon>
        <taxon>Flavobacteriia</taxon>
        <taxon>Flavobacteriales</taxon>
        <taxon>Flavobacteriaceae</taxon>
    </lineage>
</organism>
<evidence type="ECO:0008006" key="5">
    <source>
        <dbReference type="Google" id="ProtNLM"/>
    </source>
</evidence>
<comment type="caution">
    <text evidence="3">The sequence shown here is derived from an EMBL/GenBank/DDBJ whole genome shotgun (WGS) entry which is preliminary data.</text>
</comment>
<keyword evidence="2" id="KW-1133">Transmembrane helix</keyword>
<keyword evidence="4" id="KW-1185">Reference proteome</keyword>
<feature type="transmembrane region" description="Helical" evidence="2">
    <location>
        <begin position="12"/>
        <end position="35"/>
    </location>
</feature>
<dbReference type="EMBL" id="BMJW01000001">
    <property type="protein sequence ID" value="GGG88929.1"/>
    <property type="molecule type" value="Genomic_DNA"/>
</dbReference>
<evidence type="ECO:0000256" key="1">
    <source>
        <dbReference type="SAM" id="MobiDB-lite"/>
    </source>
</evidence>
<reference evidence="3" key="2">
    <citation type="submission" date="2020-09" db="EMBL/GenBank/DDBJ databases">
        <authorList>
            <person name="Sun Q."/>
            <person name="Zhou Y."/>
        </authorList>
    </citation>
    <scope>NUCLEOTIDE SEQUENCE</scope>
    <source>
        <strain evidence="3">CGMCC 1.15763</strain>
    </source>
</reference>